<comment type="caution">
    <text evidence="2">The sequence shown here is derived from an EMBL/GenBank/DDBJ whole genome shotgun (WGS) entry which is preliminary data.</text>
</comment>
<reference evidence="2" key="1">
    <citation type="journal article" date="2021" name="PeerJ">
        <title>Extensive microbial diversity within the chicken gut microbiome revealed by metagenomics and culture.</title>
        <authorList>
            <person name="Gilroy R."/>
            <person name="Ravi A."/>
            <person name="Getino M."/>
            <person name="Pursley I."/>
            <person name="Horton D.L."/>
            <person name="Alikhan N.F."/>
            <person name="Baker D."/>
            <person name="Gharbi K."/>
            <person name="Hall N."/>
            <person name="Watson M."/>
            <person name="Adriaenssens E.M."/>
            <person name="Foster-Nyarko E."/>
            <person name="Jarju S."/>
            <person name="Secka A."/>
            <person name="Antonio M."/>
            <person name="Oren A."/>
            <person name="Chaudhuri R.R."/>
            <person name="La Ragione R."/>
            <person name="Hildebrand F."/>
            <person name="Pallen M.J."/>
        </authorList>
    </citation>
    <scope>NUCLEOTIDE SEQUENCE</scope>
    <source>
        <strain evidence="2">ChiBcec15-3976</strain>
    </source>
</reference>
<dbReference type="Proteomes" id="UP000823909">
    <property type="component" value="Unassembled WGS sequence"/>
</dbReference>
<keyword evidence="1" id="KW-1133">Transmembrane helix</keyword>
<keyword evidence="1" id="KW-0472">Membrane</keyword>
<feature type="transmembrane region" description="Helical" evidence="1">
    <location>
        <begin position="96"/>
        <end position="117"/>
    </location>
</feature>
<dbReference type="GO" id="GO:0008654">
    <property type="term" value="P:phospholipid biosynthetic process"/>
    <property type="evidence" value="ECO:0007669"/>
    <property type="project" value="InterPro"/>
</dbReference>
<evidence type="ECO:0000313" key="3">
    <source>
        <dbReference type="Proteomes" id="UP000823909"/>
    </source>
</evidence>
<feature type="transmembrane region" description="Helical" evidence="1">
    <location>
        <begin position="72"/>
        <end position="90"/>
    </location>
</feature>
<feature type="transmembrane region" description="Helical" evidence="1">
    <location>
        <begin position="129"/>
        <end position="149"/>
    </location>
</feature>
<name>A0A9D2U656_9FIRM</name>
<dbReference type="Gene3D" id="1.20.120.1760">
    <property type="match status" value="1"/>
</dbReference>
<sequence length="206" mass="22544">MLGYYNYTIWLTCLGMASAVTGITFSLEGEPTIAVACLMFAGFCDCVDGIVARTKKDRTAEEHHFGIQLDSLCDVVSFGVFPAVLCYSLGVRGMIGTGILIFYCFCAVIRLAWFNMLEECRGAEKDKKRYYHGLPVTFMSAILPLVYFLRLWTSGTVFVTALGAMLVITGIFYIIDFPLPKTHPAVAGGLMLTDIIALLICISAGI</sequence>
<dbReference type="InterPro" id="IPR000462">
    <property type="entry name" value="CDP-OH_P_trans"/>
</dbReference>
<dbReference type="InterPro" id="IPR043130">
    <property type="entry name" value="CDP-OH_PTrfase_TM_dom"/>
</dbReference>
<dbReference type="Pfam" id="PF01066">
    <property type="entry name" value="CDP-OH_P_transf"/>
    <property type="match status" value="1"/>
</dbReference>
<accession>A0A9D2U656</accession>
<protein>
    <submittedName>
        <fullName evidence="2">CDP-alcohol phosphatidyltransferase family protein</fullName>
    </submittedName>
</protein>
<dbReference type="GO" id="GO:0016780">
    <property type="term" value="F:phosphotransferase activity, for other substituted phosphate groups"/>
    <property type="evidence" value="ECO:0007669"/>
    <property type="project" value="InterPro"/>
</dbReference>
<dbReference type="GO" id="GO:0016020">
    <property type="term" value="C:membrane"/>
    <property type="evidence" value="ECO:0007669"/>
    <property type="project" value="InterPro"/>
</dbReference>
<proteinExistence type="predicted"/>
<gene>
    <name evidence="2" type="ORF">H9910_04040</name>
</gene>
<evidence type="ECO:0000256" key="1">
    <source>
        <dbReference type="SAM" id="Phobius"/>
    </source>
</evidence>
<feature type="transmembrane region" description="Helical" evidence="1">
    <location>
        <begin position="33"/>
        <end position="51"/>
    </location>
</feature>
<reference evidence="2" key="2">
    <citation type="submission" date="2021-04" db="EMBL/GenBank/DDBJ databases">
        <authorList>
            <person name="Gilroy R."/>
        </authorList>
    </citation>
    <scope>NUCLEOTIDE SEQUENCE</scope>
    <source>
        <strain evidence="2">ChiBcec15-3976</strain>
    </source>
</reference>
<dbReference type="EMBL" id="DWUU01000024">
    <property type="protein sequence ID" value="HJD42165.1"/>
    <property type="molecule type" value="Genomic_DNA"/>
</dbReference>
<evidence type="ECO:0000313" key="2">
    <source>
        <dbReference type="EMBL" id="HJD42165.1"/>
    </source>
</evidence>
<keyword evidence="1" id="KW-0812">Transmembrane</keyword>
<feature type="transmembrane region" description="Helical" evidence="1">
    <location>
        <begin position="155"/>
        <end position="175"/>
    </location>
</feature>
<feature type="transmembrane region" description="Helical" evidence="1">
    <location>
        <begin position="187"/>
        <end position="205"/>
    </location>
</feature>
<feature type="transmembrane region" description="Helical" evidence="1">
    <location>
        <begin position="7"/>
        <end position="27"/>
    </location>
</feature>
<dbReference type="AlphaFoldDB" id="A0A9D2U656"/>
<organism evidence="2 3">
    <name type="scientific">Candidatus Mediterraneibacter quadrami</name>
    <dbReference type="NCBI Taxonomy" id="2838684"/>
    <lineage>
        <taxon>Bacteria</taxon>
        <taxon>Bacillati</taxon>
        <taxon>Bacillota</taxon>
        <taxon>Clostridia</taxon>
        <taxon>Lachnospirales</taxon>
        <taxon>Lachnospiraceae</taxon>
        <taxon>Mediterraneibacter</taxon>
    </lineage>
</organism>